<feature type="signal peptide" evidence="1">
    <location>
        <begin position="1"/>
        <end position="20"/>
    </location>
</feature>
<protein>
    <submittedName>
        <fullName evidence="2">Outer membrane protein/protective antigen OMA87</fullName>
    </submittedName>
</protein>
<organism evidence="2 3">
    <name type="scientific">Myroides odoratus</name>
    <name type="common">Flavobacterium odoratum</name>
    <dbReference type="NCBI Taxonomy" id="256"/>
    <lineage>
        <taxon>Bacteria</taxon>
        <taxon>Pseudomonadati</taxon>
        <taxon>Bacteroidota</taxon>
        <taxon>Flavobacteriia</taxon>
        <taxon>Flavobacteriales</taxon>
        <taxon>Flavobacteriaceae</taxon>
        <taxon>Myroides</taxon>
    </lineage>
</organism>
<dbReference type="EMBL" id="UGQL01000001">
    <property type="protein sequence ID" value="STZ28261.1"/>
    <property type="molecule type" value="Genomic_DNA"/>
</dbReference>
<gene>
    <name evidence="2" type="ORF">NCTC11179_01803</name>
</gene>
<feature type="chain" id="PRO_5016837326" evidence="1">
    <location>
        <begin position="21"/>
        <end position="622"/>
    </location>
</feature>
<dbReference type="AlphaFoldDB" id="A0A378RPP1"/>
<dbReference type="Gene3D" id="3.10.20.310">
    <property type="entry name" value="membrane protein fhac"/>
    <property type="match status" value="1"/>
</dbReference>
<evidence type="ECO:0000313" key="3">
    <source>
        <dbReference type="Proteomes" id="UP000255024"/>
    </source>
</evidence>
<evidence type="ECO:0000313" key="2">
    <source>
        <dbReference type="EMBL" id="STZ28261.1"/>
    </source>
</evidence>
<proteinExistence type="predicted"/>
<dbReference type="Proteomes" id="UP000255024">
    <property type="component" value="Unassembled WGS sequence"/>
</dbReference>
<evidence type="ECO:0000256" key="1">
    <source>
        <dbReference type="SAM" id="SignalP"/>
    </source>
</evidence>
<name>A0A378RPP1_MYROD</name>
<reference evidence="2 3" key="1">
    <citation type="submission" date="2018-06" db="EMBL/GenBank/DDBJ databases">
        <authorList>
            <consortium name="Pathogen Informatics"/>
            <person name="Doyle S."/>
        </authorList>
    </citation>
    <scope>NUCLEOTIDE SEQUENCE [LARGE SCALE GENOMIC DNA]</scope>
    <source>
        <strain evidence="2 3">NCTC11179</strain>
    </source>
</reference>
<keyword evidence="3" id="KW-1185">Reference proteome</keyword>
<sequence>MLRFISFFVFICLALQVSFAQVRPVLKVDTVIPKVDSLQMKKLPFQVEKDTTQIFSNLKEKNKGSKIGRLFNRLVYKSNKRLVAHAPEVQVNRHLDRGEGKIIRNINITTLDPFGYSEKDSLKKPTKALEIWGNRAHLKTKKFTIRNFLLFAEGDVFDSLKVKESERLIRTQRYVRRVLITAVPTSSPDSIDVSIRELDSWTIYPSGSISTSSMRLKLTDRNFGGFGHDVTVQYITRFKENRQGAYFSYSVNNIQNTFIRSNILFNQDAWGNYVKGVSLNRPFYSPYAKWAGGVSAQQRFRRDSLPDQNMKYSLESVKYNTYDYWAGYSIPVETKSPIITNLRTSLRFVKENYHKTPGKEYDPYDYYRDQRLYLASVSLTSTNYIQDRFIFNYDIIEDVQVGKILALTGGMRDKYNKRRAYFGARFAMGGYTKLGYFAGNIEWGGHFHGGKTEQAAFRLEGTYFTRLFVWGDWRFRHFFVPQLVVGSHRYDHIGDELRIEGIIQGIRAQKITGTKRLSLAYQWQSYAPYEWKGFRFNPYFSFEGAFIGDSSNRLLDPKLYSRFSLGLVANNDYLVFSKVTVSLVYYPTMPDSGNSVFRANSVQYNMELPNFNYDRPQTVSYY</sequence>
<keyword evidence="1" id="KW-0732">Signal</keyword>
<accession>A0A378RPP1</accession>